<evidence type="ECO:0000313" key="7">
    <source>
        <dbReference type="EMBL" id="RLN65609.1"/>
    </source>
</evidence>
<evidence type="ECO:0000313" key="8">
    <source>
        <dbReference type="EMBL" id="RLN69807.1"/>
    </source>
</evidence>
<dbReference type="InterPro" id="IPR036412">
    <property type="entry name" value="HAD-like_sf"/>
</dbReference>
<organism evidence="7 9">
    <name type="scientific">Phytophthora kernoviae</name>
    <dbReference type="NCBI Taxonomy" id="325452"/>
    <lineage>
        <taxon>Eukaryota</taxon>
        <taxon>Sar</taxon>
        <taxon>Stramenopiles</taxon>
        <taxon>Oomycota</taxon>
        <taxon>Peronosporomycetes</taxon>
        <taxon>Peronosporales</taxon>
        <taxon>Peronosporaceae</taxon>
        <taxon>Phytophthora</taxon>
    </lineage>
</organism>
<sequence length="696" mass="76256">MNVIYSVKDYVSNVFHQDVDSGAIDVVAVQQDDSTLRCSPFHVHFGSLHKLKEQDKTQVTLEVNGHVVDDVRMKLGAAGEAYFVQQVQEPVDENEYSASPLPSPINCSEEAAPFVVKGGAGAEILGGGQPEDEEDAVHNADVVHLEQGVEQAVKHSESSDRLTWGWGALPSVRYGSTEEDEELPMMVKSASVYFDAVDIEAMMPSMSTENEGDNAFGHPSMSLCGHLLTEDQSEEEVHCAFAEHIVTFDFFRANAASILADSRLRFFVDGKLTPYNTEMQAFLVSRVLFPYSQRPPILGSPPAESYSKKTKTVSTTLNKNGITVSERDIAIDNYPSTQFEGISKIPAPSAARSVFIRTPSALTPLDEVSSDDGGSTQDTASFNGEVYYKKSLQPSQEELLKMGLRVGTNDVEFVLRSQRAGELERVSAKLYMWPDTAKVVIAQIDGAISSSAATGSMFKRRDPAAMHPGALEFYSKLARNGYRIVYVTCHGLSQSNLLHALLHNGSGEDGSMTLPMGPVLLSPDRLLATYNNEMIDAQDFKVAALEALRALFPREVNPFYAGFGTTQADSVVFTQVGVFQGKMFLVDAVDGSLQHRSLMGFHESYSSLLNRMDSIFPPVYSPMTQRRGSTESSAQLVTTPRKSMHSKASTTSNSSLVDDKEQLISEVVASHVRTRSLADEAYNDINFWRIEPGLVD</sequence>
<accession>A0A3F2RWH5</accession>
<evidence type="ECO:0000313" key="9">
    <source>
        <dbReference type="Proteomes" id="UP000277300"/>
    </source>
</evidence>
<dbReference type="SMART" id="SM00775">
    <property type="entry name" value="LNS2"/>
    <property type="match status" value="1"/>
</dbReference>
<evidence type="ECO:0000313" key="10">
    <source>
        <dbReference type="Proteomes" id="UP000284657"/>
    </source>
</evidence>
<dbReference type="EMBL" id="MBDO02000050">
    <property type="protein sequence ID" value="RLN65609.1"/>
    <property type="molecule type" value="Genomic_DNA"/>
</dbReference>
<gene>
    <name evidence="8" type="ORF">BBJ29_008576</name>
    <name evidence="7" type="ORF">BBP00_00002721</name>
</gene>
<comment type="similarity">
    <text evidence="2">Belongs to the lipin family.</text>
</comment>
<feature type="compositionally biased region" description="Polar residues" evidence="5">
    <location>
        <begin position="622"/>
        <end position="655"/>
    </location>
</feature>
<dbReference type="InterPro" id="IPR026058">
    <property type="entry name" value="LIPIN"/>
</dbReference>
<dbReference type="Pfam" id="PF16876">
    <property type="entry name" value="Lipin_mid"/>
    <property type="match status" value="1"/>
</dbReference>
<evidence type="ECO:0000256" key="1">
    <source>
        <dbReference type="ARBA" id="ARBA00001946"/>
    </source>
</evidence>
<reference evidence="9 10" key="1">
    <citation type="submission" date="2018-07" db="EMBL/GenBank/DDBJ databases">
        <title>Genome sequencing of oomycete isolates from Chile give support for New Zealand origin for Phytophthora kernoviae and make available the first Nothophytophthora sp. genome.</title>
        <authorList>
            <person name="Studholme D.J."/>
            <person name="Sanfuentes E."/>
            <person name="Panda P."/>
            <person name="Hill R."/>
            <person name="Sambles C."/>
            <person name="Grant M."/>
            <person name="Williams N.M."/>
            <person name="Mcdougal R.L."/>
        </authorList>
    </citation>
    <scope>NUCLEOTIDE SEQUENCE [LARGE SCALE GENOMIC DNA]</scope>
    <source>
        <strain evidence="7">Chile6</strain>
        <strain evidence="8">Chile7</strain>
    </source>
</reference>
<dbReference type="EMBL" id="MBAD02000323">
    <property type="protein sequence ID" value="RLN69807.1"/>
    <property type="molecule type" value="Genomic_DNA"/>
</dbReference>
<proteinExistence type="inferred from homology"/>
<evidence type="ECO:0000256" key="2">
    <source>
        <dbReference type="ARBA" id="ARBA00005476"/>
    </source>
</evidence>
<comment type="cofactor">
    <cofactor evidence="1">
        <name>Mg(2+)</name>
        <dbReference type="ChEBI" id="CHEBI:18420"/>
    </cofactor>
</comment>
<feature type="domain" description="LNS2/PITP" evidence="6">
    <location>
        <begin position="439"/>
        <end position="595"/>
    </location>
</feature>
<dbReference type="InterPro" id="IPR007651">
    <property type="entry name" value="Lipin_N"/>
</dbReference>
<keyword evidence="4" id="KW-0378">Hydrolase</keyword>
<feature type="region of interest" description="Disordered" evidence="5">
    <location>
        <begin position="621"/>
        <end position="655"/>
    </location>
</feature>
<protein>
    <recommendedName>
        <fullName evidence="3">phosphatidate phosphatase</fullName>
        <ecNumber evidence="3">3.1.3.4</ecNumber>
    </recommendedName>
</protein>
<dbReference type="Proteomes" id="UP000277300">
    <property type="component" value="Unassembled WGS sequence"/>
</dbReference>
<dbReference type="EC" id="3.1.3.4" evidence="3"/>
<evidence type="ECO:0000256" key="5">
    <source>
        <dbReference type="SAM" id="MobiDB-lite"/>
    </source>
</evidence>
<dbReference type="Pfam" id="PF08235">
    <property type="entry name" value="LNS2"/>
    <property type="match status" value="1"/>
</dbReference>
<dbReference type="AlphaFoldDB" id="A0A3F2RWH5"/>
<dbReference type="Proteomes" id="UP000284657">
    <property type="component" value="Unassembled WGS sequence"/>
</dbReference>
<dbReference type="InterPro" id="IPR013209">
    <property type="entry name" value="LNS2"/>
</dbReference>
<dbReference type="InterPro" id="IPR031703">
    <property type="entry name" value="Lipin_mid"/>
</dbReference>
<dbReference type="PANTHER" id="PTHR12181:SF12">
    <property type="entry name" value="PHOSPHATIDATE PHOSPHATASE"/>
    <property type="match status" value="1"/>
</dbReference>
<dbReference type="OrthoDB" id="4567at2759"/>
<comment type="caution">
    <text evidence="7">The sequence shown here is derived from an EMBL/GenBank/DDBJ whole genome shotgun (WGS) entry which is preliminary data.</text>
</comment>
<dbReference type="InterPro" id="IPR031315">
    <property type="entry name" value="LNS2/PITP"/>
</dbReference>
<dbReference type="SUPFAM" id="SSF56784">
    <property type="entry name" value="HAD-like"/>
    <property type="match status" value="1"/>
</dbReference>
<evidence type="ECO:0000256" key="3">
    <source>
        <dbReference type="ARBA" id="ARBA00012638"/>
    </source>
</evidence>
<evidence type="ECO:0000256" key="4">
    <source>
        <dbReference type="ARBA" id="ARBA00022801"/>
    </source>
</evidence>
<evidence type="ECO:0000259" key="6">
    <source>
        <dbReference type="SMART" id="SM00775"/>
    </source>
</evidence>
<name>A0A3F2RWH5_9STRA</name>
<dbReference type="PANTHER" id="PTHR12181">
    <property type="entry name" value="LIPIN"/>
    <property type="match status" value="1"/>
</dbReference>
<dbReference type="GO" id="GO:0008195">
    <property type="term" value="F:phosphatidate phosphatase activity"/>
    <property type="evidence" value="ECO:0007669"/>
    <property type="project" value="UniProtKB-EC"/>
</dbReference>
<dbReference type="Pfam" id="PF04571">
    <property type="entry name" value="Lipin_N"/>
    <property type="match status" value="1"/>
</dbReference>